<dbReference type="InterPro" id="IPR034546">
    <property type="entry name" value="PAIR1"/>
</dbReference>
<reference evidence="2" key="3">
    <citation type="journal article" date="2017" name="Nature">
        <title>Genome sequence of the progenitor of the wheat D genome Aegilops tauschii.</title>
        <authorList>
            <person name="Luo M.C."/>
            <person name="Gu Y.Q."/>
            <person name="Puiu D."/>
            <person name="Wang H."/>
            <person name="Twardziok S.O."/>
            <person name="Deal K.R."/>
            <person name="Huo N."/>
            <person name="Zhu T."/>
            <person name="Wang L."/>
            <person name="Wang Y."/>
            <person name="McGuire P.E."/>
            <person name="Liu S."/>
            <person name="Long H."/>
            <person name="Ramasamy R.K."/>
            <person name="Rodriguez J.C."/>
            <person name="Van S.L."/>
            <person name="Yuan L."/>
            <person name="Wang Z."/>
            <person name="Xia Z."/>
            <person name="Xiao L."/>
            <person name="Anderson O.D."/>
            <person name="Ouyang S."/>
            <person name="Liang Y."/>
            <person name="Zimin A.V."/>
            <person name="Pertea G."/>
            <person name="Qi P."/>
            <person name="Bennetzen J.L."/>
            <person name="Dai X."/>
            <person name="Dawson M.W."/>
            <person name="Muller H.G."/>
            <person name="Kugler K."/>
            <person name="Rivarola-Duarte L."/>
            <person name="Spannagl M."/>
            <person name="Mayer K.F.X."/>
            <person name="Lu F.H."/>
            <person name="Bevan M.W."/>
            <person name="Leroy P."/>
            <person name="Li P."/>
            <person name="You F.M."/>
            <person name="Sun Q."/>
            <person name="Liu Z."/>
            <person name="Lyons E."/>
            <person name="Wicker T."/>
            <person name="Salzberg S.L."/>
            <person name="Devos K.M."/>
            <person name="Dvorak J."/>
        </authorList>
    </citation>
    <scope>NUCLEOTIDE SEQUENCE [LARGE SCALE GENOMIC DNA]</scope>
    <source>
        <strain evidence="2">cv. AL8/78</strain>
    </source>
</reference>
<reference evidence="2" key="4">
    <citation type="submission" date="2019-03" db="UniProtKB">
        <authorList>
            <consortium name="EnsemblPlants"/>
        </authorList>
    </citation>
    <scope>IDENTIFICATION</scope>
</reference>
<accession>A0A453AAJ7</accession>
<proteinExistence type="predicted"/>
<dbReference type="Proteomes" id="UP000015105">
    <property type="component" value="Chromosome 2D"/>
</dbReference>
<protein>
    <submittedName>
        <fullName evidence="2">Uncharacterized protein</fullName>
    </submittedName>
</protein>
<dbReference type="PANTHER" id="PTHR37695:SF1">
    <property type="entry name" value="RECOMBINATION INITIATION DEFECTS 3-RELATED"/>
    <property type="match status" value="1"/>
</dbReference>
<evidence type="ECO:0000313" key="2">
    <source>
        <dbReference type="EnsemblPlants" id="AET2Gv20051900.4"/>
    </source>
</evidence>
<dbReference type="GO" id="GO:0042138">
    <property type="term" value="P:meiotic DNA double-strand break formation"/>
    <property type="evidence" value="ECO:0007669"/>
    <property type="project" value="TreeGrafter"/>
</dbReference>
<reference evidence="3" key="1">
    <citation type="journal article" date="2014" name="Science">
        <title>Ancient hybridizations among the ancestral genomes of bread wheat.</title>
        <authorList>
            <consortium name="International Wheat Genome Sequencing Consortium,"/>
            <person name="Marcussen T."/>
            <person name="Sandve S.R."/>
            <person name="Heier L."/>
            <person name="Spannagl M."/>
            <person name="Pfeifer M."/>
            <person name="Jakobsen K.S."/>
            <person name="Wulff B.B."/>
            <person name="Steuernagel B."/>
            <person name="Mayer K.F."/>
            <person name="Olsen O.A."/>
        </authorList>
    </citation>
    <scope>NUCLEOTIDE SEQUENCE [LARGE SCALE GENOMIC DNA]</scope>
    <source>
        <strain evidence="3">cv. AL8/78</strain>
    </source>
</reference>
<dbReference type="GO" id="GO:0070192">
    <property type="term" value="P:chromosome organization involved in meiotic cell cycle"/>
    <property type="evidence" value="ECO:0007669"/>
    <property type="project" value="InterPro"/>
</dbReference>
<dbReference type="AlphaFoldDB" id="A0A453AAJ7"/>
<keyword evidence="3" id="KW-1185">Reference proteome</keyword>
<dbReference type="GO" id="GO:0005634">
    <property type="term" value="C:nucleus"/>
    <property type="evidence" value="ECO:0007669"/>
    <property type="project" value="TreeGrafter"/>
</dbReference>
<evidence type="ECO:0000313" key="3">
    <source>
        <dbReference type="Proteomes" id="UP000015105"/>
    </source>
</evidence>
<evidence type="ECO:0000256" key="1">
    <source>
        <dbReference type="SAM" id="MobiDB-lite"/>
    </source>
</evidence>
<reference evidence="3" key="2">
    <citation type="journal article" date="2017" name="Nat. Plants">
        <title>The Aegilops tauschii genome reveals multiple impacts of transposons.</title>
        <authorList>
            <person name="Zhao G."/>
            <person name="Zou C."/>
            <person name="Li K."/>
            <person name="Wang K."/>
            <person name="Li T."/>
            <person name="Gao L."/>
            <person name="Zhang X."/>
            <person name="Wang H."/>
            <person name="Yang Z."/>
            <person name="Liu X."/>
            <person name="Jiang W."/>
            <person name="Mao L."/>
            <person name="Kong X."/>
            <person name="Jiao Y."/>
            <person name="Jia J."/>
        </authorList>
    </citation>
    <scope>NUCLEOTIDE SEQUENCE [LARGE SCALE GENOMIC DNA]</scope>
    <source>
        <strain evidence="3">cv. AL8/78</strain>
    </source>
</reference>
<feature type="region of interest" description="Disordered" evidence="1">
    <location>
        <begin position="109"/>
        <end position="148"/>
    </location>
</feature>
<sequence length="174" mass="19248">MEQITPTKPLPACSTYTTRAPVLKPKVEQGKIKAAHMVGTSYRLAPSQKEELNEKVNPQEPTKKEAIIIIIDSDNGSKGCTPRMILNMEPADLRKEVGSESGPQLVWGARKRRTRSETLPIDAATLLPGEGEKRRRGPGPEAQKDETVHTVEAAPAKRAHRFNPKYDATLWITC</sequence>
<dbReference type="GO" id="GO:0009553">
    <property type="term" value="P:embryo sac development"/>
    <property type="evidence" value="ECO:0007669"/>
    <property type="project" value="TreeGrafter"/>
</dbReference>
<reference evidence="2" key="5">
    <citation type="journal article" date="2021" name="G3 (Bethesda)">
        <title>Aegilops tauschii genome assembly Aet v5.0 features greater sequence contiguity and improved annotation.</title>
        <authorList>
            <person name="Wang L."/>
            <person name="Zhu T."/>
            <person name="Rodriguez J.C."/>
            <person name="Deal K.R."/>
            <person name="Dubcovsky J."/>
            <person name="McGuire P.E."/>
            <person name="Lux T."/>
            <person name="Spannagl M."/>
            <person name="Mayer K.F.X."/>
            <person name="Baldrich P."/>
            <person name="Meyers B.C."/>
            <person name="Huo N."/>
            <person name="Gu Y.Q."/>
            <person name="Zhou H."/>
            <person name="Devos K.M."/>
            <person name="Bennetzen J.L."/>
            <person name="Unver T."/>
            <person name="Budak H."/>
            <person name="Gulick P.J."/>
            <person name="Galiba G."/>
            <person name="Kalapos B."/>
            <person name="Nelson D.R."/>
            <person name="Li P."/>
            <person name="You F.M."/>
            <person name="Luo M.C."/>
            <person name="Dvorak J."/>
        </authorList>
    </citation>
    <scope>NUCLEOTIDE SEQUENCE [LARGE SCALE GENOMIC DNA]</scope>
    <source>
        <strain evidence="2">cv. AL8/78</strain>
    </source>
</reference>
<dbReference type="EnsemblPlants" id="AET2Gv20051900.4">
    <property type="protein sequence ID" value="AET2Gv20051900.4"/>
    <property type="gene ID" value="AET2Gv20051900"/>
</dbReference>
<organism evidence="2 3">
    <name type="scientific">Aegilops tauschii subsp. strangulata</name>
    <name type="common">Goatgrass</name>
    <dbReference type="NCBI Taxonomy" id="200361"/>
    <lineage>
        <taxon>Eukaryota</taxon>
        <taxon>Viridiplantae</taxon>
        <taxon>Streptophyta</taxon>
        <taxon>Embryophyta</taxon>
        <taxon>Tracheophyta</taxon>
        <taxon>Spermatophyta</taxon>
        <taxon>Magnoliopsida</taxon>
        <taxon>Liliopsida</taxon>
        <taxon>Poales</taxon>
        <taxon>Poaceae</taxon>
        <taxon>BOP clade</taxon>
        <taxon>Pooideae</taxon>
        <taxon>Triticodae</taxon>
        <taxon>Triticeae</taxon>
        <taxon>Triticinae</taxon>
        <taxon>Aegilops</taxon>
    </lineage>
</organism>
<name>A0A453AAJ7_AEGTS</name>
<dbReference type="GO" id="GO:0009556">
    <property type="term" value="P:microsporogenesis"/>
    <property type="evidence" value="ECO:0007669"/>
    <property type="project" value="TreeGrafter"/>
</dbReference>
<dbReference type="Gramene" id="AET2Gv20051900.4">
    <property type="protein sequence ID" value="AET2Gv20051900.4"/>
    <property type="gene ID" value="AET2Gv20051900"/>
</dbReference>
<dbReference type="PANTHER" id="PTHR37695">
    <property type="entry name" value="RECOMBINATION INITIATION DEFECTS 3-RELATED"/>
    <property type="match status" value="1"/>
</dbReference>